<dbReference type="SUPFAM" id="SSF50447">
    <property type="entry name" value="Translation proteins"/>
    <property type="match status" value="1"/>
</dbReference>
<gene>
    <name evidence="5 8" type="primary">rimM</name>
    <name evidence="8" type="ORF">H8Z77_08275</name>
</gene>
<dbReference type="HAMAP" id="MF_00014">
    <property type="entry name" value="Ribosome_mat_RimM"/>
    <property type="match status" value="1"/>
</dbReference>
<dbReference type="InterPro" id="IPR011033">
    <property type="entry name" value="PRC_barrel-like_sf"/>
</dbReference>
<dbReference type="RefSeq" id="WP_186996713.1">
    <property type="nucleotide sequence ID" value="NZ_JACOQK010000001.1"/>
</dbReference>
<evidence type="ECO:0000256" key="2">
    <source>
        <dbReference type="ARBA" id="ARBA00022517"/>
    </source>
</evidence>
<evidence type="ECO:0000259" key="7">
    <source>
        <dbReference type="Pfam" id="PF24986"/>
    </source>
</evidence>
<feature type="domain" description="Ribosome maturation factor RimM PRC barrel" evidence="7">
    <location>
        <begin position="100"/>
        <end position="164"/>
    </location>
</feature>
<organism evidence="8 9">
    <name type="scientific">Clostridium facile</name>
    <dbReference type="NCBI Taxonomy" id="2763035"/>
    <lineage>
        <taxon>Bacteria</taxon>
        <taxon>Bacillati</taxon>
        <taxon>Bacillota</taxon>
        <taxon>Clostridia</taxon>
        <taxon>Eubacteriales</taxon>
        <taxon>Clostridiaceae</taxon>
        <taxon>Clostridium</taxon>
    </lineage>
</organism>
<dbReference type="NCBIfam" id="TIGR02273">
    <property type="entry name" value="16S_RimM"/>
    <property type="match status" value="1"/>
</dbReference>
<dbReference type="InterPro" id="IPR009000">
    <property type="entry name" value="Transl_B-barrel_sf"/>
</dbReference>
<dbReference type="InterPro" id="IPR011961">
    <property type="entry name" value="RimM"/>
</dbReference>
<protein>
    <recommendedName>
        <fullName evidence="5">Ribosome maturation factor RimM</fullName>
    </recommendedName>
</protein>
<comment type="domain">
    <text evidence="5">The PRC barrel domain binds ribosomal protein uS19.</text>
</comment>
<sequence>MAYQRFLETGQIVSTHGIKGEVRIQPWCDDSAFLTEFDSFYLDKQGKNSIMVESARVHKNVVVAKFQGIDTMEQAQKMRNCILYIDREELELPEDTYFIQDLIGLTVKNVDTGKVYGKLTQVSQPGANDVYHITDDQKKERLIPAIPDVVIRTDLKDGIMEIRPLKGLFEDED</sequence>
<feature type="domain" description="RimM N-terminal" evidence="6">
    <location>
        <begin position="9"/>
        <end position="88"/>
    </location>
</feature>
<dbReference type="Pfam" id="PF01782">
    <property type="entry name" value="RimM"/>
    <property type="match status" value="1"/>
</dbReference>
<keyword evidence="1 5" id="KW-0963">Cytoplasm</keyword>
<evidence type="ECO:0000313" key="8">
    <source>
        <dbReference type="EMBL" id="MBC5788010.1"/>
    </source>
</evidence>
<keyword evidence="2 5" id="KW-0690">Ribosome biogenesis</keyword>
<evidence type="ECO:0000256" key="4">
    <source>
        <dbReference type="ARBA" id="ARBA00023186"/>
    </source>
</evidence>
<dbReference type="Proteomes" id="UP000649151">
    <property type="component" value="Unassembled WGS sequence"/>
</dbReference>
<accession>A0ABR7IS94</accession>
<dbReference type="InterPro" id="IPR002676">
    <property type="entry name" value="RimM_N"/>
</dbReference>
<dbReference type="InterPro" id="IPR036976">
    <property type="entry name" value="RimM_N_sf"/>
</dbReference>
<proteinExistence type="inferred from homology"/>
<dbReference type="PANTHER" id="PTHR33692">
    <property type="entry name" value="RIBOSOME MATURATION FACTOR RIMM"/>
    <property type="match status" value="1"/>
</dbReference>
<evidence type="ECO:0000256" key="5">
    <source>
        <dbReference type="HAMAP-Rule" id="MF_00014"/>
    </source>
</evidence>
<comment type="caution">
    <text evidence="8">The sequence shown here is derived from an EMBL/GenBank/DDBJ whole genome shotgun (WGS) entry which is preliminary data.</text>
</comment>
<dbReference type="Gene3D" id="2.30.30.240">
    <property type="entry name" value="PRC-barrel domain"/>
    <property type="match status" value="1"/>
</dbReference>
<name>A0ABR7IS94_9CLOT</name>
<dbReference type="PANTHER" id="PTHR33692:SF1">
    <property type="entry name" value="RIBOSOME MATURATION FACTOR RIMM"/>
    <property type="match status" value="1"/>
</dbReference>
<keyword evidence="4 5" id="KW-0143">Chaperone</keyword>
<dbReference type="InterPro" id="IPR056792">
    <property type="entry name" value="PRC_RimM"/>
</dbReference>
<keyword evidence="9" id="KW-1185">Reference proteome</keyword>
<comment type="subcellular location">
    <subcellularLocation>
        <location evidence="5">Cytoplasm</location>
    </subcellularLocation>
</comment>
<comment type="function">
    <text evidence="5">An accessory protein needed during the final step in the assembly of 30S ribosomal subunit, possibly for assembly of the head region. Essential for efficient processing of 16S rRNA. May be needed both before and after RbfA during the maturation of 16S rRNA. It has affinity for free ribosomal 30S subunits but not for 70S ribosomes.</text>
</comment>
<dbReference type="EMBL" id="JACOQK010000001">
    <property type="protein sequence ID" value="MBC5788010.1"/>
    <property type="molecule type" value="Genomic_DNA"/>
</dbReference>
<evidence type="ECO:0000256" key="3">
    <source>
        <dbReference type="ARBA" id="ARBA00022552"/>
    </source>
</evidence>
<keyword evidence="3 5" id="KW-0698">rRNA processing</keyword>
<dbReference type="SUPFAM" id="SSF50346">
    <property type="entry name" value="PRC-barrel domain"/>
    <property type="match status" value="1"/>
</dbReference>
<dbReference type="Gene3D" id="2.40.30.60">
    <property type="entry name" value="RimM"/>
    <property type="match status" value="1"/>
</dbReference>
<evidence type="ECO:0000256" key="1">
    <source>
        <dbReference type="ARBA" id="ARBA00022490"/>
    </source>
</evidence>
<evidence type="ECO:0000259" key="6">
    <source>
        <dbReference type="Pfam" id="PF01782"/>
    </source>
</evidence>
<dbReference type="Pfam" id="PF24986">
    <property type="entry name" value="PRC_RimM"/>
    <property type="match status" value="1"/>
</dbReference>
<evidence type="ECO:0000313" key="9">
    <source>
        <dbReference type="Proteomes" id="UP000649151"/>
    </source>
</evidence>
<comment type="similarity">
    <text evidence="5">Belongs to the RimM family.</text>
</comment>
<comment type="subunit">
    <text evidence="5">Binds ribosomal protein uS19.</text>
</comment>
<reference evidence="8 9" key="1">
    <citation type="submission" date="2020-08" db="EMBL/GenBank/DDBJ databases">
        <title>Genome public.</title>
        <authorList>
            <person name="Liu C."/>
            <person name="Sun Q."/>
        </authorList>
    </citation>
    <scope>NUCLEOTIDE SEQUENCE [LARGE SCALE GENOMIC DNA]</scope>
    <source>
        <strain evidence="8 9">NSJ-27</strain>
    </source>
</reference>